<evidence type="ECO:0000313" key="4">
    <source>
        <dbReference type="Proteomes" id="UP000750711"/>
    </source>
</evidence>
<evidence type="ECO:0000313" key="3">
    <source>
        <dbReference type="EMBL" id="KAH0551528.1"/>
    </source>
</evidence>
<name>A0A9P8IJL1_9PEZI</name>
<dbReference type="Pfam" id="PF22939">
    <property type="entry name" value="WHD_GPIID"/>
    <property type="match status" value="1"/>
</dbReference>
<dbReference type="InterPro" id="IPR054471">
    <property type="entry name" value="GPIID_WHD"/>
</dbReference>
<keyword evidence="1" id="KW-0040">ANK repeat</keyword>
<proteinExistence type="predicted"/>
<dbReference type="PANTHER" id="PTHR10039">
    <property type="entry name" value="AMELOGENIN"/>
    <property type="match status" value="1"/>
</dbReference>
<dbReference type="PROSITE" id="PS50088">
    <property type="entry name" value="ANK_REPEAT"/>
    <property type="match status" value="2"/>
</dbReference>
<dbReference type="EMBL" id="JAGHQM010001955">
    <property type="protein sequence ID" value="KAH0551528.1"/>
    <property type="molecule type" value="Genomic_DNA"/>
</dbReference>
<comment type="caution">
    <text evidence="3">The sequence shown here is derived from an EMBL/GenBank/DDBJ whole genome shotgun (WGS) entry which is preliminary data.</text>
</comment>
<dbReference type="AlphaFoldDB" id="A0A9P8IJL1"/>
<accession>A0A9P8IJL1</accession>
<gene>
    <name evidence="3" type="ORF">GP486_007254</name>
</gene>
<evidence type="ECO:0000256" key="1">
    <source>
        <dbReference type="PROSITE-ProRule" id="PRU00023"/>
    </source>
</evidence>
<dbReference type="InterPro" id="IPR002110">
    <property type="entry name" value="Ankyrin_rpt"/>
</dbReference>
<feature type="repeat" description="ANK" evidence="1">
    <location>
        <begin position="231"/>
        <end position="263"/>
    </location>
</feature>
<sequence length="323" mass="36688">MYLRFLLARLHMDSLTSQPTLGDIKQALRNLPQGVEGLNETYKRAMERIQYQAEGYKKLAQRVLYWVTHTKRTLSTAEIRHALAVRANTVRLDEDFLPEMEILGSVCAGLIVVDKNSDTVRLVHYTTQKYFEQMSVFRNADRDIMVTCVTYLLFDTFATGLCPTDEEFEVRLQLNPLYDYAARNWGYHALTVSTEDQLILSLLESEAKMSACSQALMASRGYHDYSQRVPIRMTGVHVAAYFGLVRMIKGLLKNGYNPDLQDSYRRTPLSWAAENGHEAVVKLLLATEKVDVDFKDRGGRTPLSRAAEGGYEAVVKLLLATEK</sequence>
<dbReference type="SMART" id="SM00248">
    <property type="entry name" value="ANK"/>
    <property type="match status" value="3"/>
</dbReference>
<dbReference type="Pfam" id="PF12796">
    <property type="entry name" value="Ank_2"/>
    <property type="match status" value="1"/>
</dbReference>
<feature type="non-terminal residue" evidence="3">
    <location>
        <position position="323"/>
    </location>
</feature>
<feature type="domain" description="GPI inositol-deacylase winged helix" evidence="2">
    <location>
        <begin position="52"/>
        <end position="131"/>
    </location>
</feature>
<protein>
    <recommendedName>
        <fullName evidence="2">GPI inositol-deacylase winged helix domain-containing protein</fullName>
    </recommendedName>
</protein>
<keyword evidence="4" id="KW-1185">Reference proteome</keyword>
<dbReference type="PROSITE" id="PS50297">
    <property type="entry name" value="ANK_REP_REGION"/>
    <property type="match status" value="1"/>
</dbReference>
<reference evidence="3" key="1">
    <citation type="submission" date="2021-03" db="EMBL/GenBank/DDBJ databases">
        <title>Comparative genomics and phylogenomic investigation of the class Geoglossomycetes provide insights into ecological specialization and systematics.</title>
        <authorList>
            <person name="Melie T."/>
            <person name="Pirro S."/>
            <person name="Miller A.N."/>
            <person name="Quandt A."/>
        </authorList>
    </citation>
    <scope>NUCLEOTIDE SEQUENCE</scope>
    <source>
        <strain evidence="3">CAQ_001_2017</strain>
    </source>
</reference>
<dbReference type="Gene3D" id="1.25.40.20">
    <property type="entry name" value="Ankyrin repeat-containing domain"/>
    <property type="match status" value="1"/>
</dbReference>
<organism evidence="3 4">
    <name type="scientific">Trichoglossum hirsutum</name>
    <dbReference type="NCBI Taxonomy" id="265104"/>
    <lineage>
        <taxon>Eukaryota</taxon>
        <taxon>Fungi</taxon>
        <taxon>Dikarya</taxon>
        <taxon>Ascomycota</taxon>
        <taxon>Pezizomycotina</taxon>
        <taxon>Geoglossomycetes</taxon>
        <taxon>Geoglossales</taxon>
        <taxon>Geoglossaceae</taxon>
        <taxon>Trichoglossum</taxon>
    </lineage>
</organism>
<dbReference type="Proteomes" id="UP000750711">
    <property type="component" value="Unassembled WGS sequence"/>
</dbReference>
<feature type="repeat" description="ANK" evidence="1">
    <location>
        <begin position="298"/>
        <end position="323"/>
    </location>
</feature>
<dbReference type="SUPFAM" id="SSF48403">
    <property type="entry name" value="Ankyrin repeat"/>
    <property type="match status" value="1"/>
</dbReference>
<dbReference type="PANTHER" id="PTHR10039:SF15">
    <property type="entry name" value="NACHT DOMAIN-CONTAINING PROTEIN"/>
    <property type="match status" value="1"/>
</dbReference>
<evidence type="ECO:0000259" key="2">
    <source>
        <dbReference type="Pfam" id="PF22939"/>
    </source>
</evidence>
<dbReference type="InterPro" id="IPR036770">
    <property type="entry name" value="Ankyrin_rpt-contain_sf"/>
</dbReference>